<dbReference type="OrthoDB" id="5577402at2759"/>
<reference evidence="3" key="2">
    <citation type="submission" date="2009-11" db="EMBL/GenBank/DDBJ databases">
        <title>The Genome Sequence of Allomyces macrogynus strain ATCC 38327.</title>
        <authorList>
            <consortium name="The Broad Institute Genome Sequencing Platform"/>
            <person name="Russ C."/>
            <person name="Cuomo C."/>
            <person name="Shea T."/>
            <person name="Young S.K."/>
            <person name="Zeng Q."/>
            <person name="Koehrsen M."/>
            <person name="Haas B."/>
            <person name="Borodovsky M."/>
            <person name="Guigo R."/>
            <person name="Alvarado L."/>
            <person name="Berlin A."/>
            <person name="Borenstein D."/>
            <person name="Chen Z."/>
            <person name="Engels R."/>
            <person name="Freedman E."/>
            <person name="Gellesch M."/>
            <person name="Goldberg J."/>
            <person name="Griggs A."/>
            <person name="Gujja S."/>
            <person name="Heiman D."/>
            <person name="Hepburn T."/>
            <person name="Howarth C."/>
            <person name="Jen D."/>
            <person name="Larson L."/>
            <person name="Lewis B."/>
            <person name="Mehta T."/>
            <person name="Park D."/>
            <person name="Pearson M."/>
            <person name="Roberts A."/>
            <person name="Saif S."/>
            <person name="Shenoy N."/>
            <person name="Sisk P."/>
            <person name="Stolte C."/>
            <person name="Sykes S."/>
            <person name="Walk T."/>
            <person name="White J."/>
            <person name="Yandava C."/>
            <person name="Burger G."/>
            <person name="Gray M.W."/>
            <person name="Holland P.W.H."/>
            <person name="King N."/>
            <person name="Lang F.B.F."/>
            <person name="Roger A.J."/>
            <person name="Ruiz-Trillo I."/>
            <person name="Lander E."/>
            <person name="Nusbaum C."/>
        </authorList>
    </citation>
    <scope>NUCLEOTIDE SEQUENCE [LARGE SCALE GENOMIC DNA]</scope>
    <source>
        <strain evidence="3">ATCC 38327</strain>
    </source>
</reference>
<feature type="region of interest" description="Disordered" evidence="1">
    <location>
        <begin position="1"/>
        <end position="44"/>
    </location>
</feature>
<feature type="compositionally biased region" description="Basic and acidic residues" evidence="1">
    <location>
        <begin position="518"/>
        <end position="532"/>
    </location>
</feature>
<sequence>MDETTNQHAVEERDQPAVTTADSPNAACSSPTRPDPRAALDALSSNFDQAAAPAPAKSSGWGWASWGASLVTSAVRSLEQLDVNQVASTATRLGSTVTQAATKSIDRVYATLDPEFQHDEAAQPSASTDNDASAGSSDAQRERATAEPDAPAAEDEVERLKRTAGHAAETVMSSIDKTLDFASDLLGNAVLTGYRTVASETSKATKRVEELAADPTLSQAVAQSRGLASQGIGALEQLGKTAFDVISGVRPTAESSASRSADTGPAASVDRAAAPASSLSAPTNADVPLAGLQSLSVYFELAMGAQHLEALQTIASETQVKLAANPQAAVPDYVAKCKTLDEQLNLEPFLDTLDQDTQITNEFDELAAAAQKLDMHGTDQAVDQLKQLTAAARESRDHATVRQHLAEFTALACEQLLRAAEELLLKIAAEESVDAVAAASALRTIVTVLLQGLQVIGNLYSADLDGSNETLSPDQIDDDTSMSMSFVQEAMEAVATVLKLALSRLVGQTESVSNKEIVADAHPVEADTHSAKTVELATEPKTAGSDE</sequence>
<gene>
    <name evidence="2" type="ORF">AMAG_02042</name>
</gene>
<evidence type="ECO:0000313" key="3">
    <source>
        <dbReference type="Proteomes" id="UP000054350"/>
    </source>
</evidence>
<accession>A0A0L0S0R5</accession>
<protein>
    <submittedName>
        <fullName evidence="2">Uncharacterized protein</fullName>
    </submittedName>
</protein>
<keyword evidence="3" id="KW-1185">Reference proteome</keyword>
<dbReference type="VEuPathDB" id="FungiDB:AMAG_02042"/>
<organism evidence="2 3">
    <name type="scientific">Allomyces macrogynus (strain ATCC 38327)</name>
    <name type="common">Allomyces javanicus var. macrogynus</name>
    <dbReference type="NCBI Taxonomy" id="578462"/>
    <lineage>
        <taxon>Eukaryota</taxon>
        <taxon>Fungi</taxon>
        <taxon>Fungi incertae sedis</taxon>
        <taxon>Blastocladiomycota</taxon>
        <taxon>Blastocladiomycetes</taxon>
        <taxon>Blastocladiales</taxon>
        <taxon>Blastocladiaceae</taxon>
        <taxon>Allomyces</taxon>
    </lineage>
</organism>
<name>A0A0L0S0R5_ALLM3</name>
<evidence type="ECO:0000256" key="1">
    <source>
        <dbReference type="SAM" id="MobiDB-lite"/>
    </source>
</evidence>
<dbReference type="Proteomes" id="UP000054350">
    <property type="component" value="Unassembled WGS sequence"/>
</dbReference>
<evidence type="ECO:0000313" key="2">
    <source>
        <dbReference type="EMBL" id="KNE56207.1"/>
    </source>
</evidence>
<feature type="region of interest" description="Disordered" evidence="1">
    <location>
        <begin position="119"/>
        <end position="156"/>
    </location>
</feature>
<dbReference type="EMBL" id="GG745330">
    <property type="protein sequence ID" value="KNE56207.1"/>
    <property type="molecule type" value="Genomic_DNA"/>
</dbReference>
<feature type="region of interest" description="Disordered" evidence="1">
    <location>
        <begin position="518"/>
        <end position="547"/>
    </location>
</feature>
<reference evidence="2 3" key="1">
    <citation type="submission" date="2009-11" db="EMBL/GenBank/DDBJ databases">
        <title>Annotation of Allomyces macrogynus ATCC 38327.</title>
        <authorList>
            <consortium name="The Broad Institute Genome Sequencing Platform"/>
            <person name="Russ C."/>
            <person name="Cuomo C."/>
            <person name="Burger G."/>
            <person name="Gray M.W."/>
            <person name="Holland P.W.H."/>
            <person name="King N."/>
            <person name="Lang F.B.F."/>
            <person name="Roger A.J."/>
            <person name="Ruiz-Trillo I."/>
            <person name="Young S.K."/>
            <person name="Zeng Q."/>
            <person name="Gargeya S."/>
            <person name="Fitzgerald M."/>
            <person name="Haas B."/>
            <person name="Abouelleil A."/>
            <person name="Alvarado L."/>
            <person name="Arachchi H.M."/>
            <person name="Berlin A."/>
            <person name="Chapman S.B."/>
            <person name="Gearin G."/>
            <person name="Goldberg J."/>
            <person name="Griggs A."/>
            <person name="Gujja S."/>
            <person name="Hansen M."/>
            <person name="Heiman D."/>
            <person name="Howarth C."/>
            <person name="Larimer J."/>
            <person name="Lui A."/>
            <person name="MacDonald P.J.P."/>
            <person name="McCowen C."/>
            <person name="Montmayeur A."/>
            <person name="Murphy C."/>
            <person name="Neiman D."/>
            <person name="Pearson M."/>
            <person name="Priest M."/>
            <person name="Roberts A."/>
            <person name="Saif S."/>
            <person name="Shea T."/>
            <person name="Sisk P."/>
            <person name="Stolte C."/>
            <person name="Sykes S."/>
            <person name="Wortman J."/>
            <person name="Nusbaum C."/>
            <person name="Birren B."/>
        </authorList>
    </citation>
    <scope>NUCLEOTIDE SEQUENCE [LARGE SCALE GENOMIC DNA]</scope>
    <source>
        <strain evidence="2 3">ATCC 38327</strain>
    </source>
</reference>
<proteinExistence type="predicted"/>
<feature type="compositionally biased region" description="Polar residues" evidence="1">
    <location>
        <begin position="17"/>
        <end position="32"/>
    </location>
</feature>
<feature type="compositionally biased region" description="Polar residues" evidence="1">
    <location>
        <begin position="124"/>
        <end position="138"/>
    </location>
</feature>
<dbReference type="AlphaFoldDB" id="A0A0L0S0R5"/>